<keyword evidence="4 10" id="KW-0812">Transmembrane</keyword>
<feature type="signal peptide" evidence="11">
    <location>
        <begin position="1"/>
        <end position="27"/>
    </location>
</feature>
<comment type="similarity">
    <text evidence="1 9">Belongs to the peptidase A8 family.</text>
</comment>
<keyword evidence="11" id="KW-0732">Signal</keyword>
<dbReference type="Proteomes" id="UP000315017">
    <property type="component" value="Chromosome"/>
</dbReference>
<dbReference type="RefSeq" id="WP_145098730.1">
    <property type="nucleotide sequence ID" value="NZ_CP036274.1"/>
</dbReference>
<dbReference type="KEGG" id="aagg:ETAA8_66590"/>
<evidence type="ECO:0000256" key="1">
    <source>
        <dbReference type="ARBA" id="ARBA00006139"/>
    </source>
</evidence>
<evidence type="ECO:0000256" key="10">
    <source>
        <dbReference type="SAM" id="Phobius"/>
    </source>
</evidence>
<dbReference type="PROSITE" id="PS51257">
    <property type="entry name" value="PROKAR_LIPOPROTEIN"/>
    <property type="match status" value="1"/>
</dbReference>
<evidence type="ECO:0000256" key="9">
    <source>
        <dbReference type="RuleBase" id="RU004181"/>
    </source>
</evidence>
<dbReference type="OrthoDB" id="9810259at2"/>
<organism evidence="12 13">
    <name type="scientific">Anatilimnocola aggregata</name>
    <dbReference type="NCBI Taxonomy" id="2528021"/>
    <lineage>
        <taxon>Bacteria</taxon>
        <taxon>Pseudomonadati</taxon>
        <taxon>Planctomycetota</taxon>
        <taxon>Planctomycetia</taxon>
        <taxon>Pirellulales</taxon>
        <taxon>Pirellulaceae</taxon>
        <taxon>Anatilimnocola</taxon>
    </lineage>
</organism>
<keyword evidence="5" id="KW-0064">Aspartyl protease</keyword>
<dbReference type="PRINTS" id="PR00781">
    <property type="entry name" value="LIPOSIGPTASE"/>
</dbReference>
<dbReference type="InterPro" id="IPR001872">
    <property type="entry name" value="Peptidase_A8"/>
</dbReference>
<feature type="transmembrane region" description="Helical" evidence="10">
    <location>
        <begin position="137"/>
        <end position="161"/>
    </location>
</feature>
<feature type="transmembrane region" description="Helical" evidence="10">
    <location>
        <begin position="99"/>
        <end position="117"/>
    </location>
</feature>
<dbReference type="PANTHER" id="PTHR33695">
    <property type="entry name" value="LIPOPROTEIN SIGNAL PEPTIDASE"/>
    <property type="match status" value="1"/>
</dbReference>
<sequence length="179" mass="19384" precursor="true">MHQRSTNRLRWLLALLILASCIGCDQATKFVATKALQPQARHSFCADTVRFEYSLNPGGFLSLGADLPGEVRQGLFLCCNSLLTLALCTYLWRNHQISLTFFASLVLVVAGGLGNMIDRACNNGLVTDFLNIGIGPVRTGIFNVADIAITGGALAAIVLSWRDARPSLHHSPNNNTSTR</sequence>
<evidence type="ECO:0000256" key="2">
    <source>
        <dbReference type="ARBA" id="ARBA00022475"/>
    </source>
</evidence>
<keyword evidence="13" id="KW-1185">Reference proteome</keyword>
<dbReference type="PANTHER" id="PTHR33695:SF1">
    <property type="entry name" value="LIPOPROTEIN SIGNAL PEPTIDASE"/>
    <property type="match status" value="1"/>
</dbReference>
<accession>A0A517YMP8</accession>
<reference evidence="12 13" key="1">
    <citation type="submission" date="2019-02" db="EMBL/GenBank/DDBJ databases">
        <title>Deep-cultivation of Planctomycetes and their phenomic and genomic characterization uncovers novel biology.</title>
        <authorList>
            <person name="Wiegand S."/>
            <person name="Jogler M."/>
            <person name="Boedeker C."/>
            <person name="Pinto D."/>
            <person name="Vollmers J."/>
            <person name="Rivas-Marin E."/>
            <person name="Kohn T."/>
            <person name="Peeters S.H."/>
            <person name="Heuer A."/>
            <person name="Rast P."/>
            <person name="Oberbeckmann S."/>
            <person name="Bunk B."/>
            <person name="Jeske O."/>
            <person name="Meyerdierks A."/>
            <person name="Storesund J.E."/>
            <person name="Kallscheuer N."/>
            <person name="Luecker S."/>
            <person name="Lage O.M."/>
            <person name="Pohl T."/>
            <person name="Merkel B.J."/>
            <person name="Hornburger P."/>
            <person name="Mueller R.-W."/>
            <person name="Bruemmer F."/>
            <person name="Labrenz M."/>
            <person name="Spormann A.M."/>
            <person name="Op den Camp H."/>
            <person name="Overmann J."/>
            <person name="Amann R."/>
            <person name="Jetten M.S.M."/>
            <person name="Mascher T."/>
            <person name="Medema M.H."/>
            <person name="Devos D.P."/>
            <person name="Kaster A.-K."/>
            <person name="Ovreas L."/>
            <person name="Rohde M."/>
            <person name="Galperin M.Y."/>
            <person name="Jogler C."/>
        </authorList>
    </citation>
    <scope>NUCLEOTIDE SEQUENCE [LARGE SCALE GENOMIC DNA]</scope>
    <source>
        <strain evidence="12 13">ETA_A8</strain>
    </source>
</reference>
<dbReference type="Pfam" id="PF01252">
    <property type="entry name" value="Peptidase_A8"/>
    <property type="match status" value="1"/>
</dbReference>
<dbReference type="GO" id="GO:0016020">
    <property type="term" value="C:membrane"/>
    <property type="evidence" value="ECO:0007669"/>
    <property type="project" value="InterPro"/>
</dbReference>
<dbReference type="PROSITE" id="PS00855">
    <property type="entry name" value="SPASE_II"/>
    <property type="match status" value="1"/>
</dbReference>
<dbReference type="EMBL" id="CP036274">
    <property type="protein sequence ID" value="QDU31500.1"/>
    <property type="molecule type" value="Genomic_DNA"/>
</dbReference>
<evidence type="ECO:0000256" key="5">
    <source>
        <dbReference type="ARBA" id="ARBA00022750"/>
    </source>
</evidence>
<dbReference type="GO" id="GO:0004190">
    <property type="term" value="F:aspartic-type endopeptidase activity"/>
    <property type="evidence" value="ECO:0007669"/>
    <property type="project" value="UniProtKB-KW"/>
</dbReference>
<dbReference type="AlphaFoldDB" id="A0A517YMP8"/>
<evidence type="ECO:0000256" key="3">
    <source>
        <dbReference type="ARBA" id="ARBA00022670"/>
    </source>
</evidence>
<feature type="chain" id="PRO_5021863184" evidence="11">
    <location>
        <begin position="28"/>
        <end position="179"/>
    </location>
</feature>
<name>A0A517YMP8_9BACT</name>
<evidence type="ECO:0000256" key="7">
    <source>
        <dbReference type="ARBA" id="ARBA00022989"/>
    </source>
</evidence>
<gene>
    <name evidence="12" type="ORF">ETAA8_66590</name>
</gene>
<dbReference type="GO" id="GO:0006508">
    <property type="term" value="P:proteolysis"/>
    <property type="evidence" value="ECO:0007669"/>
    <property type="project" value="UniProtKB-KW"/>
</dbReference>
<evidence type="ECO:0000256" key="4">
    <source>
        <dbReference type="ARBA" id="ARBA00022692"/>
    </source>
</evidence>
<evidence type="ECO:0000313" key="12">
    <source>
        <dbReference type="EMBL" id="QDU31500.1"/>
    </source>
</evidence>
<keyword evidence="2" id="KW-1003">Cell membrane</keyword>
<keyword evidence="3" id="KW-0645">Protease</keyword>
<evidence type="ECO:0000256" key="6">
    <source>
        <dbReference type="ARBA" id="ARBA00022801"/>
    </source>
</evidence>
<evidence type="ECO:0000256" key="8">
    <source>
        <dbReference type="ARBA" id="ARBA00023136"/>
    </source>
</evidence>
<keyword evidence="6" id="KW-0378">Hydrolase</keyword>
<evidence type="ECO:0000313" key="13">
    <source>
        <dbReference type="Proteomes" id="UP000315017"/>
    </source>
</evidence>
<keyword evidence="8 10" id="KW-0472">Membrane</keyword>
<protein>
    <submittedName>
        <fullName evidence="12">Lipoprotein signal peptidase</fullName>
    </submittedName>
</protein>
<evidence type="ECO:0000256" key="11">
    <source>
        <dbReference type="SAM" id="SignalP"/>
    </source>
</evidence>
<keyword evidence="12" id="KW-0449">Lipoprotein</keyword>
<keyword evidence="7 10" id="KW-1133">Transmembrane helix</keyword>
<proteinExistence type="inferred from homology"/>